<dbReference type="Proteomes" id="UP000649739">
    <property type="component" value="Unassembled WGS sequence"/>
</dbReference>
<organism evidence="2 3">
    <name type="scientific">Pilimelia anulata</name>
    <dbReference type="NCBI Taxonomy" id="53371"/>
    <lineage>
        <taxon>Bacteria</taxon>
        <taxon>Bacillati</taxon>
        <taxon>Actinomycetota</taxon>
        <taxon>Actinomycetes</taxon>
        <taxon>Micromonosporales</taxon>
        <taxon>Micromonosporaceae</taxon>
        <taxon>Pilimelia</taxon>
    </lineage>
</organism>
<evidence type="ECO:0000313" key="3">
    <source>
        <dbReference type="Proteomes" id="UP000649739"/>
    </source>
</evidence>
<gene>
    <name evidence="2" type="ORF">GCM10010123_38160</name>
</gene>
<reference evidence="2" key="1">
    <citation type="journal article" date="2014" name="Int. J. Syst. Evol. Microbiol.">
        <title>Complete genome sequence of Corynebacterium casei LMG S-19264T (=DSM 44701T), isolated from a smear-ripened cheese.</title>
        <authorList>
            <consortium name="US DOE Joint Genome Institute (JGI-PGF)"/>
            <person name="Walter F."/>
            <person name="Albersmeier A."/>
            <person name="Kalinowski J."/>
            <person name="Ruckert C."/>
        </authorList>
    </citation>
    <scope>NUCLEOTIDE SEQUENCE</scope>
    <source>
        <strain evidence="2">JCM 3090</strain>
    </source>
</reference>
<evidence type="ECO:0000313" key="2">
    <source>
        <dbReference type="EMBL" id="GGK04583.1"/>
    </source>
</evidence>
<comment type="caution">
    <text evidence="2">The sequence shown here is derived from an EMBL/GenBank/DDBJ whole genome shotgun (WGS) entry which is preliminary data.</text>
</comment>
<dbReference type="AlphaFoldDB" id="A0A8J3B943"/>
<dbReference type="EMBL" id="BMQB01000009">
    <property type="protein sequence ID" value="GGK04583.1"/>
    <property type="molecule type" value="Genomic_DNA"/>
</dbReference>
<feature type="compositionally biased region" description="Basic residues" evidence="1">
    <location>
        <begin position="25"/>
        <end position="52"/>
    </location>
</feature>
<reference evidence="2" key="2">
    <citation type="submission" date="2020-09" db="EMBL/GenBank/DDBJ databases">
        <authorList>
            <person name="Sun Q."/>
            <person name="Ohkuma M."/>
        </authorList>
    </citation>
    <scope>NUCLEOTIDE SEQUENCE</scope>
    <source>
        <strain evidence="2">JCM 3090</strain>
    </source>
</reference>
<dbReference type="RefSeq" id="WP_189171557.1">
    <property type="nucleotide sequence ID" value="NZ_BMQB01000009.1"/>
</dbReference>
<name>A0A8J3B943_9ACTN</name>
<keyword evidence="3" id="KW-1185">Reference proteome</keyword>
<feature type="region of interest" description="Disordered" evidence="1">
    <location>
        <begin position="80"/>
        <end position="106"/>
    </location>
</feature>
<sequence>MVALPATTTWACEVSWYSSSSTTRNFRHRRHGVTSRTRPPARSRAGWRRTSRYRYTEPAERAAPRLGLSPYVGEGYALQEREPGDAPWPRNIHLPVRADRGDEEDR</sequence>
<accession>A0A8J3B943</accession>
<proteinExistence type="predicted"/>
<evidence type="ECO:0000256" key="1">
    <source>
        <dbReference type="SAM" id="MobiDB-lite"/>
    </source>
</evidence>
<feature type="region of interest" description="Disordered" evidence="1">
    <location>
        <begin position="23"/>
        <end position="52"/>
    </location>
</feature>
<protein>
    <submittedName>
        <fullName evidence="2">Uncharacterized protein</fullName>
    </submittedName>
</protein>